<dbReference type="AlphaFoldDB" id="A0A364RI06"/>
<reference evidence="2 3" key="1">
    <citation type="submission" date="2018-06" db="EMBL/GenBank/DDBJ databases">
        <authorList>
            <person name="Liu Z.-W."/>
        </authorList>
    </citation>
    <scope>NUCLEOTIDE SEQUENCE [LARGE SCALE GENOMIC DNA]</scope>
    <source>
        <strain evidence="2 3">2b14</strain>
    </source>
</reference>
<protein>
    <submittedName>
        <fullName evidence="2">Uncharacterized protein</fullName>
    </submittedName>
</protein>
<keyword evidence="3" id="KW-1185">Reference proteome</keyword>
<evidence type="ECO:0000313" key="3">
    <source>
        <dbReference type="Proteomes" id="UP000251692"/>
    </source>
</evidence>
<sequence>MDKNKNKNQQSELSDKSKGNKKDISNSLNRDAVGKTGSNNPTPQARTDNEQDNEKRKHTL</sequence>
<proteinExistence type="predicted"/>
<dbReference type="RefSeq" id="WP_112303940.1">
    <property type="nucleotide sequence ID" value="NZ_QMDV01000001.1"/>
</dbReference>
<accession>A0A364RI06</accession>
<name>A0A364RI06_9BACT</name>
<evidence type="ECO:0000256" key="1">
    <source>
        <dbReference type="SAM" id="MobiDB-lite"/>
    </source>
</evidence>
<reference evidence="2 3" key="2">
    <citation type="submission" date="2018-07" db="EMBL/GenBank/DDBJ databases">
        <title>Pontibacter sp. 2b14 genomic sequence and assembly.</title>
        <authorList>
            <person name="Du Z.-J."/>
        </authorList>
    </citation>
    <scope>NUCLEOTIDE SEQUENCE [LARGE SCALE GENOMIC DNA]</scope>
    <source>
        <strain evidence="2 3">2b14</strain>
    </source>
</reference>
<dbReference type="EMBL" id="QMDV01000001">
    <property type="protein sequence ID" value="RAU83905.1"/>
    <property type="molecule type" value="Genomic_DNA"/>
</dbReference>
<feature type="compositionally biased region" description="Basic and acidic residues" evidence="1">
    <location>
        <begin position="13"/>
        <end position="24"/>
    </location>
</feature>
<evidence type="ECO:0000313" key="2">
    <source>
        <dbReference type="EMBL" id="RAU83905.1"/>
    </source>
</evidence>
<comment type="caution">
    <text evidence="2">The sequence shown here is derived from an EMBL/GenBank/DDBJ whole genome shotgun (WGS) entry which is preliminary data.</text>
</comment>
<gene>
    <name evidence="2" type="ORF">DP923_02235</name>
</gene>
<dbReference type="OrthoDB" id="853894at2"/>
<organism evidence="2 3">
    <name type="scientific">Pontibacter arcticus</name>
    <dbReference type="NCBI Taxonomy" id="2080288"/>
    <lineage>
        <taxon>Bacteria</taxon>
        <taxon>Pseudomonadati</taxon>
        <taxon>Bacteroidota</taxon>
        <taxon>Cytophagia</taxon>
        <taxon>Cytophagales</taxon>
        <taxon>Hymenobacteraceae</taxon>
        <taxon>Pontibacter</taxon>
    </lineage>
</organism>
<feature type="compositionally biased region" description="Basic and acidic residues" evidence="1">
    <location>
        <begin position="47"/>
        <end position="60"/>
    </location>
</feature>
<feature type="region of interest" description="Disordered" evidence="1">
    <location>
        <begin position="1"/>
        <end position="60"/>
    </location>
</feature>
<dbReference type="Proteomes" id="UP000251692">
    <property type="component" value="Unassembled WGS sequence"/>
</dbReference>
<feature type="compositionally biased region" description="Polar residues" evidence="1">
    <location>
        <begin position="36"/>
        <end position="46"/>
    </location>
</feature>